<accession>A0A974C6Z0</accession>
<gene>
    <name evidence="1" type="ORF">XELAEV_18038977mg</name>
</gene>
<proteinExistence type="predicted"/>
<evidence type="ECO:0000313" key="1">
    <source>
        <dbReference type="EMBL" id="OCT67676.1"/>
    </source>
</evidence>
<dbReference type="AlphaFoldDB" id="A0A974C6Z0"/>
<protein>
    <submittedName>
        <fullName evidence="1">Uncharacterized protein</fullName>
    </submittedName>
</protein>
<organism evidence="1 2">
    <name type="scientific">Xenopus laevis</name>
    <name type="common">African clawed frog</name>
    <dbReference type="NCBI Taxonomy" id="8355"/>
    <lineage>
        <taxon>Eukaryota</taxon>
        <taxon>Metazoa</taxon>
        <taxon>Chordata</taxon>
        <taxon>Craniata</taxon>
        <taxon>Vertebrata</taxon>
        <taxon>Euteleostomi</taxon>
        <taxon>Amphibia</taxon>
        <taxon>Batrachia</taxon>
        <taxon>Anura</taxon>
        <taxon>Pipoidea</taxon>
        <taxon>Pipidae</taxon>
        <taxon>Xenopodinae</taxon>
        <taxon>Xenopus</taxon>
        <taxon>Xenopus</taxon>
    </lineage>
</organism>
<dbReference type="Proteomes" id="UP000694892">
    <property type="component" value="Chromosome 8L"/>
</dbReference>
<name>A0A974C6Z0_XENLA</name>
<reference evidence="2" key="1">
    <citation type="journal article" date="2016" name="Nature">
        <title>Genome evolution in the allotetraploid frog Xenopus laevis.</title>
        <authorList>
            <person name="Session A.M."/>
            <person name="Uno Y."/>
            <person name="Kwon T."/>
            <person name="Chapman J.A."/>
            <person name="Toyoda A."/>
            <person name="Takahashi S."/>
            <person name="Fukui A."/>
            <person name="Hikosaka A."/>
            <person name="Suzuki A."/>
            <person name="Kondo M."/>
            <person name="van Heeringen S.J."/>
            <person name="Quigley I."/>
            <person name="Heinz S."/>
            <person name="Ogino H."/>
            <person name="Ochi H."/>
            <person name="Hellsten U."/>
            <person name="Lyons J.B."/>
            <person name="Simakov O."/>
            <person name="Putnam N."/>
            <person name="Stites J."/>
            <person name="Kuroki Y."/>
            <person name="Tanaka T."/>
            <person name="Michiue T."/>
            <person name="Watanabe M."/>
            <person name="Bogdanovic O."/>
            <person name="Lister R."/>
            <person name="Georgiou G."/>
            <person name="Paranjpe S.S."/>
            <person name="van Kruijsbergen I."/>
            <person name="Shu S."/>
            <person name="Carlson J."/>
            <person name="Kinoshita T."/>
            <person name="Ohta Y."/>
            <person name="Mawaribuchi S."/>
            <person name="Jenkins J."/>
            <person name="Grimwood J."/>
            <person name="Schmutz J."/>
            <person name="Mitros T."/>
            <person name="Mozaffari S.V."/>
            <person name="Suzuki Y."/>
            <person name="Haramoto Y."/>
            <person name="Yamamoto T.S."/>
            <person name="Takagi C."/>
            <person name="Heald R."/>
            <person name="Miller K."/>
            <person name="Haudenschild C."/>
            <person name="Kitzman J."/>
            <person name="Nakayama T."/>
            <person name="Izutsu Y."/>
            <person name="Robert J."/>
            <person name="Fortriede J."/>
            <person name="Burns K."/>
            <person name="Lotay V."/>
            <person name="Karimi K."/>
            <person name="Yasuoka Y."/>
            <person name="Dichmann D.S."/>
            <person name="Flajnik M.F."/>
            <person name="Houston D.W."/>
            <person name="Shendure J."/>
            <person name="DuPasquier L."/>
            <person name="Vize P.D."/>
            <person name="Zorn A.M."/>
            <person name="Ito M."/>
            <person name="Marcotte E.M."/>
            <person name="Wallingford J.B."/>
            <person name="Ito Y."/>
            <person name="Asashima M."/>
            <person name="Ueno N."/>
            <person name="Matsuda Y."/>
            <person name="Veenstra G.J."/>
            <person name="Fujiyama A."/>
            <person name="Harland R.M."/>
            <person name="Taira M."/>
            <person name="Rokhsar D.S."/>
        </authorList>
    </citation>
    <scope>NUCLEOTIDE SEQUENCE [LARGE SCALE GENOMIC DNA]</scope>
    <source>
        <strain evidence="2">J</strain>
    </source>
</reference>
<evidence type="ECO:0000313" key="2">
    <source>
        <dbReference type="Proteomes" id="UP000694892"/>
    </source>
</evidence>
<sequence length="102" mass="12035">MLILFFINNITLNMRIHCTVIEIHLTTVYEIKYNVSEKMGVNNAQYSLLLLRRLFQSPQKTNQITNDIQIHTTKLQPEYTSNTRKRIPLPEKEKVMGLLDIF</sequence>
<dbReference type="EMBL" id="CM004480">
    <property type="protein sequence ID" value="OCT67676.1"/>
    <property type="molecule type" value="Genomic_DNA"/>
</dbReference>